<sequence>MYYDSGCIYPKPTVSEHWQEGLCYATYTDVPLGYEVLVERRADAGYFLVNLRTFTDACISLNFNRLYNSTDCVNLPWSSGTWVKMQGRERVVSCLDDSCSPQVGVVHSQWYNSSGCSDDVDVSRQSIYPVDGLCLLRQTAAGTVDSVSYSAVLEKGVYERMTISKWTNMTNCREAATRSVEVVLEQCYKYVSTSGLADSSFWYEIPGNIPSGATSESADGDSTSGTVRTQGGIDSGSLFAVFAFLLVMRESRPGASTSLR</sequence>
<dbReference type="EMBL" id="CDMZ01000900">
    <property type="protein sequence ID" value="CEM23621.1"/>
    <property type="molecule type" value="Genomic_DNA"/>
</dbReference>
<evidence type="ECO:0000313" key="1">
    <source>
        <dbReference type="EMBL" id="CEM23621.1"/>
    </source>
</evidence>
<dbReference type="VEuPathDB" id="CryptoDB:Cvel_20335"/>
<name>A0A0G4G5D8_9ALVE</name>
<reference evidence="1" key="1">
    <citation type="submission" date="2014-11" db="EMBL/GenBank/DDBJ databases">
        <authorList>
            <person name="Otto D Thomas"/>
            <person name="Naeem Raeece"/>
        </authorList>
    </citation>
    <scope>NUCLEOTIDE SEQUENCE</scope>
</reference>
<dbReference type="AlphaFoldDB" id="A0A0G4G5D8"/>
<proteinExistence type="predicted"/>
<organism evidence="1">
    <name type="scientific">Chromera velia CCMP2878</name>
    <dbReference type="NCBI Taxonomy" id="1169474"/>
    <lineage>
        <taxon>Eukaryota</taxon>
        <taxon>Sar</taxon>
        <taxon>Alveolata</taxon>
        <taxon>Colpodellida</taxon>
        <taxon>Chromeraceae</taxon>
        <taxon>Chromera</taxon>
    </lineage>
</organism>
<gene>
    <name evidence="1" type="ORF">Cvel_20335</name>
</gene>
<accession>A0A0G4G5D8</accession>
<protein>
    <submittedName>
        <fullName evidence="1">Uncharacterized protein</fullName>
    </submittedName>
</protein>